<keyword evidence="3" id="KW-1185">Reference proteome</keyword>
<proteinExistence type="predicted"/>
<reference evidence="2 3" key="1">
    <citation type="submission" date="2018-07" db="EMBL/GenBank/DDBJ databases">
        <title>A high quality draft genome assembly of the barn swallow (H. rustica rustica).</title>
        <authorList>
            <person name="Formenti G."/>
            <person name="Chiara M."/>
            <person name="Poveda L."/>
            <person name="Francoijs K.-J."/>
            <person name="Bonisoli-Alquati A."/>
            <person name="Canova L."/>
            <person name="Gianfranceschi L."/>
            <person name="Horner D.S."/>
            <person name="Saino N."/>
        </authorList>
    </citation>
    <scope>NUCLEOTIDE SEQUENCE [LARGE SCALE GENOMIC DNA]</scope>
    <source>
        <strain evidence="2">Chelidonia</strain>
        <tissue evidence="2">Blood</tissue>
    </source>
</reference>
<comment type="caution">
    <text evidence="2">The sequence shown here is derived from an EMBL/GenBank/DDBJ whole genome shotgun (WGS) entry which is preliminary data.</text>
</comment>
<accession>A0A3M0KKJ1</accession>
<gene>
    <name evidence="2" type="ORF">DUI87_10693</name>
</gene>
<evidence type="ECO:0000313" key="3">
    <source>
        <dbReference type="Proteomes" id="UP000269221"/>
    </source>
</evidence>
<dbReference type="Proteomes" id="UP000269221">
    <property type="component" value="Unassembled WGS sequence"/>
</dbReference>
<evidence type="ECO:0000313" key="2">
    <source>
        <dbReference type="EMBL" id="RMC13161.1"/>
    </source>
</evidence>
<dbReference type="EMBL" id="QRBI01000106">
    <property type="protein sequence ID" value="RMC13161.1"/>
    <property type="molecule type" value="Genomic_DNA"/>
</dbReference>
<feature type="chain" id="PRO_5018062630" evidence="1">
    <location>
        <begin position="24"/>
        <end position="137"/>
    </location>
</feature>
<organism evidence="2 3">
    <name type="scientific">Hirundo rustica rustica</name>
    <dbReference type="NCBI Taxonomy" id="333673"/>
    <lineage>
        <taxon>Eukaryota</taxon>
        <taxon>Metazoa</taxon>
        <taxon>Chordata</taxon>
        <taxon>Craniata</taxon>
        <taxon>Vertebrata</taxon>
        <taxon>Euteleostomi</taxon>
        <taxon>Archelosauria</taxon>
        <taxon>Archosauria</taxon>
        <taxon>Dinosauria</taxon>
        <taxon>Saurischia</taxon>
        <taxon>Theropoda</taxon>
        <taxon>Coelurosauria</taxon>
        <taxon>Aves</taxon>
        <taxon>Neognathae</taxon>
        <taxon>Neoaves</taxon>
        <taxon>Telluraves</taxon>
        <taxon>Australaves</taxon>
        <taxon>Passeriformes</taxon>
        <taxon>Sylvioidea</taxon>
        <taxon>Hirundinidae</taxon>
        <taxon>Hirundo</taxon>
    </lineage>
</organism>
<dbReference type="AlphaFoldDB" id="A0A3M0KKJ1"/>
<sequence length="137" mass="15214">MTTPEHQPGWLVLVTLTPMVTWCVVPRQSPLGPAKPVWMKVQPVKVFQVDDFRLIHGVCVLQYDFLGQKTCKYFSSRERPLVSGGVVLLHNGNMQGTGGGLSTWLNCYFFRIKLLITALAKLSCQPGEDFTAALHPG</sequence>
<name>A0A3M0KKJ1_HIRRU</name>
<protein>
    <submittedName>
        <fullName evidence="2">Uncharacterized protein</fullName>
    </submittedName>
</protein>
<keyword evidence="1" id="KW-0732">Signal</keyword>
<feature type="signal peptide" evidence="1">
    <location>
        <begin position="1"/>
        <end position="23"/>
    </location>
</feature>
<evidence type="ECO:0000256" key="1">
    <source>
        <dbReference type="SAM" id="SignalP"/>
    </source>
</evidence>